<dbReference type="GO" id="GO:0008713">
    <property type="term" value="F:ADP-heptose-lipopolysaccharide heptosyltransferase activity"/>
    <property type="evidence" value="ECO:0007669"/>
    <property type="project" value="TreeGrafter"/>
</dbReference>
<dbReference type="EMBL" id="JAATJA010000005">
    <property type="protein sequence ID" value="NJB69347.1"/>
    <property type="molecule type" value="Genomic_DNA"/>
</dbReference>
<dbReference type="CDD" id="cd03789">
    <property type="entry name" value="GT9_LPS_heptosyltransferase"/>
    <property type="match status" value="1"/>
</dbReference>
<gene>
    <name evidence="3" type="ORF">GGQ74_003049</name>
</gene>
<dbReference type="GO" id="GO:0009244">
    <property type="term" value="P:lipopolysaccharide core region biosynthetic process"/>
    <property type="evidence" value="ECO:0007669"/>
    <property type="project" value="TreeGrafter"/>
</dbReference>
<dbReference type="InterPro" id="IPR002201">
    <property type="entry name" value="Glyco_trans_9"/>
</dbReference>
<dbReference type="InterPro" id="IPR051199">
    <property type="entry name" value="LPS_LOS_Heptosyltrfase"/>
</dbReference>
<evidence type="ECO:0000256" key="2">
    <source>
        <dbReference type="ARBA" id="ARBA00022679"/>
    </source>
</evidence>
<dbReference type="Pfam" id="PF01075">
    <property type="entry name" value="Glyco_transf_9"/>
    <property type="match status" value="1"/>
</dbReference>
<dbReference type="PANTHER" id="PTHR30160">
    <property type="entry name" value="TETRAACYLDISACCHARIDE 4'-KINASE-RELATED"/>
    <property type="match status" value="1"/>
</dbReference>
<dbReference type="RefSeq" id="WP_167942440.1">
    <property type="nucleotide sequence ID" value="NZ_JAATJA010000005.1"/>
</dbReference>
<dbReference type="Gene3D" id="3.40.50.2000">
    <property type="entry name" value="Glycogen Phosphorylase B"/>
    <property type="match status" value="2"/>
</dbReference>
<keyword evidence="2 3" id="KW-0808">Transferase</keyword>
<dbReference type="Proteomes" id="UP000580856">
    <property type="component" value="Unassembled WGS sequence"/>
</dbReference>
<sequence>MNQKTIVINLTRFGDLLQTQPVFTALKARGRETALVCLENFASAAKLMRDVDAVFALPGAALLSQLDDDWRRGLGTFCDWAGNDLASFGADQVVNLTSTLPGRLLARYLAPCEVVGYALDEFGFADNTSPWAAFLVASSRNRGCSPFNLVDLFHHVAGYGQEPGAQSDGPAHPVYRLREPDTAATAAVRGVLTAEGPADAPGYIAIQLGASADFRRWPVAHFARLAELVHERTGLCPVLLGSGDEAPLAERFRAACRVPSASLVGRTSLVELAAALGLVRMLVTNDTGTMHLAAGLGVPVCAVFLATAQPWDTGPYSSDALCIEPDMPCHPCGFGKTCPTGFSCRHAVQPEAVAAFVHARLDRGRWELESGASRPEGIRVWEMRPGADGFMGLVSRSGHEDADRTVWVRQQRHFYCRFLDGEPISEAGAPRFAGDSSVAETVRAELEQAERLFHLLGEQAVALSKVPLPPLKKRFMASFERLTGLLCESRYLSVLGDMWREQAHGLGDDFSRMPALAERYQRLCGQWCRHLAPLGMQLETD</sequence>
<protein>
    <submittedName>
        <fullName evidence="3">ADP-heptose:LPS heptosyltransferase</fullName>
    </submittedName>
</protein>
<organism evidence="3 4">
    <name type="scientific">Desulfobaculum xiamenense</name>
    <dbReference type="NCBI Taxonomy" id="995050"/>
    <lineage>
        <taxon>Bacteria</taxon>
        <taxon>Pseudomonadati</taxon>
        <taxon>Thermodesulfobacteriota</taxon>
        <taxon>Desulfovibrionia</taxon>
        <taxon>Desulfovibrionales</taxon>
        <taxon>Desulfovibrionaceae</taxon>
        <taxon>Desulfobaculum</taxon>
    </lineage>
</organism>
<accession>A0A846QQ93</accession>
<dbReference type="GO" id="GO:0005829">
    <property type="term" value="C:cytosol"/>
    <property type="evidence" value="ECO:0007669"/>
    <property type="project" value="TreeGrafter"/>
</dbReference>
<evidence type="ECO:0000313" key="3">
    <source>
        <dbReference type="EMBL" id="NJB69347.1"/>
    </source>
</evidence>
<evidence type="ECO:0000256" key="1">
    <source>
        <dbReference type="ARBA" id="ARBA00022676"/>
    </source>
</evidence>
<name>A0A846QQ93_9BACT</name>
<dbReference type="PANTHER" id="PTHR30160:SF7">
    <property type="entry name" value="ADP-HEPTOSE--LPS HEPTOSYLTRANSFERASE 2"/>
    <property type="match status" value="1"/>
</dbReference>
<evidence type="ECO:0000313" key="4">
    <source>
        <dbReference type="Proteomes" id="UP000580856"/>
    </source>
</evidence>
<keyword evidence="4" id="KW-1185">Reference proteome</keyword>
<reference evidence="3 4" key="1">
    <citation type="submission" date="2020-03" db="EMBL/GenBank/DDBJ databases">
        <title>Genomic Encyclopedia of Type Strains, Phase IV (KMG-IV): sequencing the most valuable type-strain genomes for metagenomic binning, comparative biology and taxonomic classification.</title>
        <authorList>
            <person name="Goeker M."/>
        </authorList>
    </citation>
    <scope>NUCLEOTIDE SEQUENCE [LARGE SCALE GENOMIC DNA]</scope>
    <source>
        <strain evidence="3 4">DSM 24233</strain>
    </source>
</reference>
<dbReference type="SUPFAM" id="SSF53756">
    <property type="entry name" value="UDP-Glycosyltransferase/glycogen phosphorylase"/>
    <property type="match status" value="1"/>
</dbReference>
<dbReference type="AlphaFoldDB" id="A0A846QQ93"/>
<proteinExistence type="predicted"/>
<keyword evidence="1" id="KW-0328">Glycosyltransferase</keyword>
<comment type="caution">
    <text evidence="3">The sequence shown here is derived from an EMBL/GenBank/DDBJ whole genome shotgun (WGS) entry which is preliminary data.</text>
</comment>